<keyword evidence="3" id="KW-1185">Reference proteome</keyword>
<keyword evidence="1" id="KW-0812">Transmembrane</keyword>
<keyword evidence="1" id="KW-1133">Transmembrane helix</keyword>
<dbReference type="EMBL" id="JBBNAG010000012">
    <property type="protein sequence ID" value="KAK9088646.1"/>
    <property type="molecule type" value="Genomic_DNA"/>
</dbReference>
<reference evidence="2 3" key="1">
    <citation type="submission" date="2024-01" db="EMBL/GenBank/DDBJ databases">
        <title>Genome assemblies of Stephania.</title>
        <authorList>
            <person name="Yang L."/>
        </authorList>
    </citation>
    <scope>NUCLEOTIDE SEQUENCE [LARGE SCALE GENOMIC DNA]</scope>
    <source>
        <strain evidence="2">JXDWG</strain>
        <tissue evidence="2">Leaf</tissue>
    </source>
</reference>
<accession>A0AAP0E8M7</accession>
<feature type="transmembrane region" description="Helical" evidence="1">
    <location>
        <begin position="43"/>
        <end position="60"/>
    </location>
</feature>
<dbReference type="AlphaFoldDB" id="A0AAP0E8M7"/>
<protein>
    <submittedName>
        <fullName evidence="2">Uncharacterized protein</fullName>
    </submittedName>
</protein>
<comment type="caution">
    <text evidence="2">The sequence shown here is derived from an EMBL/GenBank/DDBJ whole genome shotgun (WGS) entry which is preliminary data.</text>
</comment>
<evidence type="ECO:0000256" key="1">
    <source>
        <dbReference type="SAM" id="Phobius"/>
    </source>
</evidence>
<evidence type="ECO:0000313" key="2">
    <source>
        <dbReference type="EMBL" id="KAK9088646.1"/>
    </source>
</evidence>
<dbReference type="Proteomes" id="UP001419268">
    <property type="component" value="Unassembled WGS sequence"/>
</dbReference>
<keyword evidence="1" id="KW-0472">Membrane</keyword>
<proteinExistence type="predicted"/>
<sequence>MATSHSQFSWGIVQWRLLINLVIALFALVAIDSSDESWTYLRPPPLLCGILLDIFSFILFSRLRYGIIRLHITLTLTSFSDA</sequence>
<feature type="transmembrane region" description="Helical" evidence="1">
    <location>
        <begin position="12"/>
        <end position="31"/>
    </location>
</feature>
<organism evidence="2 3">
    <name type="scientific">Stephania cephalantha</name>
    <dbReference type="NCBI Taxonomy" id="152367"/>
    <lineage>
        <taxon>Eukaryota</taxon>
        <taxon>Viridiplantae</taxon>
        <taxon>Streptophyta</taxon>
        <taxon>Embryophyta</taxon>
        <taxon>Tracheophyta</taxon>
        <taxon>Spermatophyta</taxon>
        <taxon>Magnoliopsida</taxon>
        <taxon>Ranunculales</taxon>
        <taxon>Menispermaceae</taxon>
        <taxon>Menispermoideae</taxon>
        <taxon>Cissampelideae</taxon>
        <taxon>Stephania</taxon>
    </lineage>
</organism>
<name>A0AAP0E8M7_9MAGN</name>
<evidence type="ECO:0000313" key="3">
    <source>
        <dbReference type="Proteomes" id="UP001419268"/>
    </source>
</evidence>
<gene>
    <name evidence="2" type="ORF">Scep_027728</name>
</gene>